<dbReference type="GO" id="GO:0015627">
    <property type="term" value="C:type II protein secretion system complex"/>
    <property type="evidence" value="ECO:0007669"/>
    <property type="project" value="TreeGrafter"/>
</dbReference>
<dbReference type="Pfam" id="PF12836">
    <property type="entry name" value="HHH_3"/>
    <property type="match status" value="1"/>
</dbReference>
<evidence type="ECO:0000313" key="3">
    <source>
        <dbReference type="EMBL" id="HGU47489.1"/>
    </source>
</evidence>
<keyword evidence="1" id="KW-1133">Transmembrane helix</keyword>
<dbReference type="InterPro" id="IPR051675">
    <property type="entry name" value="Endo/Exo/Phosphatase_dom_1"/>
</dbReference>
<dbReference type="Gene3D" id="1.10.150.320">
    <property type="entry name" value="Photosystem II 12 kDa extrinsic protein"/>
    <property type="match status" value="1"/>
</dbReference>
<keyword evidence="1" id="KW-0812">Transmembrane</keyword>
<feature type="transmembrane region" description="Helical" evidence="1">
    <location>
        <begin position="6"/>
        <end position="25"/>
    </location>
</feature>
<name>A0A7C4VZH3_UNCW3</name>
<evidence type="ECO:0000259" key="2">
    <source>
        <dbReference type="SMART" id="SM00278"/>
    </source>
</evidence>
<dbReference type="NCBIfam" id="TIGR00426">
    <property type="entry name" value="competence protein ComEA helix-hairpin-helix repeat region"/>
    <property type="match status" value="1"/>
</dbReference>
<dbReference type="GO" id="GO:0015628">
    <property type="term" value="P:protein secretion by the type II secretion system"/>
    <property type="evidence" value="ECO:0007669"/>
    <property type="project" value="TreeGrafter"/>
</dbReference>
<organism evidence="3">
    <name type="scientific">candidate division WOR-3 bacterium</name>
    <dbReference type="NCBI Taxonomy" id="2052148"/>
    <lineage>
        <taxon>Bacteria</taxon>
        <taxon>Bacteria division WOR-3</taxon>
    </lineage>
</organism>
<reference evidence="3" key="1">
    <citation type="journal article" date="2020" name="mSystems">
        <title>Genome- and Community-Level Interaction Insights into Carbon Utilization and Element Cycling Functions of Hydrothermarchaeota in Hydrothermal Sediment.</title>
        <authorList>
            <person name="Zhou Z."/>
            <person name="Liu Y."/>
            <person name="Xu W."/>
            <person name="Pan J."/>
            <person name="Luo Z.H."/>
            <person name="Li M."/>
        </authorList>
    </citation>
    <scope>NUCLEOTIDE SEQUENCE [LARGE SCALE GENOMIC DNA]</scope>
    <source>
        <strain evidence="3">SpSt-594</strain>
    </source>
</reference>
<dbReference type="PANTHER" id="PTHR21180:SF32">
    <property type="entry name" value="ENDONUCLEASE_EXONUCLEASE_PHOSPHATASE FAMILY DOMAIN-CONTAINING PROTEIN 1"/>
    <property type="match status" value="1"/>
</dbReference>
<dbReference type="SMART" id="SM00278">
    <property type="entry name" value="HhH1"/>
    <property type="match status" value="2"/>
</dbReference>
<dbReference type="AlphaFoldDB" id="A0A7C4VZH3"/>
<keyword evidence="1" id="KW-0472">Membrane</keyword>
<dbReference type="PANTHER" id="PTHR21180">
    <property type="entry name" value="ENDONUCLEASE/EXONUCLEASE/PHOSPHATASE FAMILY DOMAIN-CONTAINING PROTEIN 1"/>
    <property type="match status" value="1"/>
</dbReference>
<proteinExistence type="predicted"/>
<sequence length="115" mass="13390">MNEKEKIVLIFLSAFFILGSLISYFNGKRKNTILKEEIVKQEIKEDRKVTKKKININEASQKELISLPGIGEKIAQRIIEYRQKEGKFKSKSELLKIKGIGKKRLSRIEDLIEIK</sequence>
<accession>A0A7C4VZH3</accession>
<feature type="domain" description="Helix-hairpin-helix DNA-binding motif class 1" evidence="2">
    <location>
        <begin position="92"/>
        <end position="111"/>
    </location>
</feature>
<dbReference type="InterPro" id="IPR004509">
    <property type="entry name" value="Competence_ComEA_HhH"/>
</dbReference>
<evidence type="ECO:0000256" key="1">
    <source>
        <dbReference type="SAM" id="Phobius"/>
    </source>
</evidence>
<dbReference type="InterPro" id="IPR010994">
    <property type="entry name" value="RuvA_2-like"/>
</dbReference>
<dbReference type="GO" id="GO:0006281">
    <property type="term" value="P:DNA repair"/>
    <property type="evidence" value="ECO:0007669"/>
    <property type="project" value="InterPro"/>
</dbReference>
<dbReference type="InterPro" id="IPR003583">
    <property type="entry name" value="Hlx-hairpin-Hlx_DNA-bd_motif"/>
</dbReference>
<dbReference type="SUPFAM" id="SSF47781">
    <property type="entry name" value="RuvA domain 2-like"/>
    <property type="match status" value="1"/>
</dbReference>
<comment type="caution">
    <text evidence="3">The sequence shown here is derived from an EMBL/GenBank/DDBJ whole genome shotgun (WGS) entry which is preliminary data.</text>
</comment>
<dbReference type="EMBL" id="DSZH01000130">
    <property type="protein sequence ID" value="HGU47489.1"/>
    <property type="molecule type" value="Genomic_DNA"/>
</dbReference>
<feature type="domain" description="Helix-hairpin-helix DNA-binding motif class 1" evidence="2">
    <location>
        <begin position="62"/>
        <end position="81"/>
    </location>
</feature>
<gene>
    <name evidence="3" type="ORF">ENT60_02860</name>
</gene>
<dbReference type="GO" id="GO:0003677">
    <property type="term" value="F:DNA binding"/>
    <property type="evidence" value="ECO:0007669"/>
    <property type="project" value="InterPro"/>
</dbReference>
<protein>
    <submittedName>
        <fullName evidence="3">Helix-hairpin-helix domain-containing protein</fullName>
    </submittedName>
</protein>